<protein>
    <recommendedName>
        <fullName evidence="1">HD domain-containing protein</fullName>
    </recommendedName>
</protein>
<evidence type="ECO:0000313" key="2">
    <source>
        <dbReference type="EMBL" id="MPN28507.1"/>
    </source>
</evidence>
<comment type="caution">
    <text evidence="2">The sequence shown here is derived from an EMBL/GenBank/DDBJ whole genome shotgun (WGS) entry which is preliminary data.</text>
</comment>
<organism evidence="2">
    <name type="scientific">bioreactor metagenome</name>
    <dbReference type="NCBI Taxonomy" id="1076179"/>
    <lineage>
        <taxon>unclassified sequences</taxon>
        <taxon>metagenomes</taxon>
        <taxon>ecological metagenomes</taxon>
    </lineage>
</organism>
<accession>A0A645GNR8</accession>
<dbReference type="SUPFAM" id="SSF109604">
    <property type="entry name" value="HD-domain/PDEase-like"/>
    <property type="match status" value="1"/>
</dbReference>
<reference evidence="2" key="1">
    <citation type="submission" date="2019-08" db="EMBL/GenBank/DDBJ databases">
        <authorList>
            <person name="Kucharzyk K."/>
            <person name="Murdoch R.W."/>
            <person name="Higgins S."/>
            <person name="Loffler F."/>
        </authorList>
    </citation>
    <scope>NUCLEOTIDE SEQUENCE</scope>
</reference>
<dbReference type="Pfam" id="PF01966">
    <property type="entry name" value="HD"/>
    <property type="match status" value="1"/>
</dbReference>
<feature type="domain" description="HD" evidence="1">
    <location>
        <begin position="39"/>
        <end position="140"/>
    </location>
</feature>
<gene>
    <name evidence="2" type="ORF">SDC9_175949</name>
</gene>
<proteinExistence type="predicted"/>
<sequence length="169" mass="19239">MWTDENKEAFLALVEPLLRQQQVQDMRAISQHAAGISCYDHSVFVSYLSFLMARRLGLDYRAAARGGLLHDLHLQDWEKTDIGKIHRLFLHPKLAAQNAEKLGINKLEKDIIVKHMWPLTPALPMHRESFIVSLADKICAVAEMLHIYKASRLQKNFIFALPALAAENA</sequence>
<dbReference type="EMBL" id="VSSQ01078828">
    <property type="protein sequence ID" value="MPN28507.1"/>
    <property type="molecule type" value="Genomic_DNA"/>
</dbReference>
<dbReference type="InterPro" id="IPR006675">
    <property type="entry name" value="HDIG_dom"/>
</dbReference>
<dbReference type="NCBIfam" id="TIGR00277">
    <property type="entry name" value="HDIG"/>
    <property type="match status" value="1"/>
</dbReference>
<dbReference type="Gene3D" id="1.10.3210.10">
    <property type="entry name" value="Hypothetical protein af1432"/>
    <property type="match status" value="1"/>
</dbReference>
<dbReference type="InterPro" id="IPR006674">
    <property type="entry name" value="HD_domain"/>
</dbReference>
<dbReference type="CDD" id="cd00077">
    <property type="entry name" value="HDc"/>
    <property type="match status" value="1"/>
</dbReference>
<evidence type="ECO:0000259" key="1">
    <source>
        <dbReference type="Pfam" id="PF01966"/>
    </source>
</evidence>
<name>A0A645GNR8_9ZZZZ</name>
<dbReference type="AlphaFoldDB" id="A0A645GNR8"/>
<dbReference type="InterPro" id="IPR003607">
    <property type="entry name" value="HD/PDEase_dom"/>
</dbReference>